<dbReference type="SUPFAM" id="SSF52540">
    <property type="entry name" value="P-loop containing nucleoside triphosphate hydrolases"/>
    <property type="match status" value="1"/>
</dbReference>
<evidence type="ECO:0000256" key="2">
    <source>
        <dbReference type="ARBA" id="ARBA00004496"/>
    </source>
</evidence>
<dbReference type="Gene3D" id="1.10.8.60">
    <property type="match status" value="1"/>
</dbReference>
<dbReference type="GO" id="GO:0016887">
    <property type="term" value="F:ATP hydrolysis activity"/>
    <property type="evidence" value="ECO:0007669"/>
    <property type="project" value="InterPro"/>
</dbReference>
<keyword evidence="6 10" id="KW-0067">ATP-binding</keyword>
<dbReference type="GO" id="GO:0005634">
    <property type="term" value="C:nucleus"/>
    <property type="evidence" value="ECO:0007669"/>
    <property type="project" value="UniProtKB-SubCell"/>
</dbReference>
<comment type="similarity">
    <text evidence="3 10">Belongs to the AAA ATPase family.</text>
</comment>
<evidence type="ECO:0000256" key="10">
    <source>
        <dbReference type="RuleBase" id="RU003651"/>
    </source>
</evidence>
<protein>
    <recommendedName>
        <fullName evidence="9">26S proteasome regulatory subunit 6A</fullName>
    </recommendedName>
</protein>
<keyword evidence="4" id="KW-0963">Cytoplasm</keyword>
<dbReference type="PANTHER" id="PTHR23073">
    <property type="entry name" value="26S PROTEASOME REGULATORY SUBUNIT"/>
    <property type="match status" value="1"/>
</dbReference>
<dbReference type="InterPro" id="IPR041569">
    <property type="entry name" value="AAA_lid_3"/>
</dbReference>
<sequence>MSSTQPPSEPPSNPEKQPEAPEQSSPNEQTQDAAMDITPDQPAEDTFDDLSEDILSLGTDEILTRIRLLDNDIKVMRSETMRLQHEQTVMKEKIRDNGEKIKQNKVLPYLVGNVVEILDVDPEGEEDGANQDLDSMRKGKCAVIKTSTRQTVFLPMIGLVPPEKLKPGDLVGVNKDSYLVLDTLPAEFDSRVKAMEVDERPTETYTDIGGLEKQIEELVEAIVLPMQEAEKFKTLGIKPPKGCLMYGPPGTGKTLLARACAAQTQACYLKLAGPSLVQMFIGDGAKLVRDAFALAKEKAPAIIFIDELDAIGTKRFDSDKSGDREVQRTMLELLNQLDGFSSDERIKVIAATNRIDILDPALLRSGRLDRKIEFPLPNETARARILEIHSRKMTLSEDVNFEELARSTDEFNAAQLKATCVEAGMMALREGASKLTHEHFLTGIAEVQSKKKNDLIIETERGKDRCLGYSRGAFDDLTRARHQSLDSCQKQEASHSPAIYKRGERSMTARQDASGSIVSPVSGTVINPGDAFDFSYFARGDYGITSLNYTVFLMTSPPTSLAPSANFATGHYFGRFAEPNYPGNPNPPNPAPAQLVMPDFALSPGGWGVGATMSNGTFYLVVLEEYVTGNPTVGALMSLAITEVIYNATSSATSSI</sequence>
<dbReference type="InterPro" id="IPR003960">
    <property type="entry name" value="ATPase_AAA_CS"/>
</dbReference>
<dbReference type="FunFam" id="3.40.50.300:FF:000037">
    <property type="entry name" value="26S protease regulatory subunit 6A"/>
    <property type="match status" value="1"/>
</dbReference>
<name>A0A1Q3EHU8_LENED</name>
<keyword evidence="14" id="KW-1185">Reference proteome</keyword>
<evidence type="ECO:0000256" key="7">
    <source>
        <dbReference type="ARBA" id="ARBA00022942"/>
    </source>
</evidence>
<reference evidence="13 14" key="1">
    <citation type="submission" date="2016-08" db="EMBL/GenBank/DDBJ databases">
        <authorList>
            <consortium name="Lentinula edodes genome sequencing consortium"/>
            <person name="Sakamoto Y."/>
            <person name="Nakade K."/>
            <person name="Sato S."/>
            <person name="Yoshida Y."/>
            <person name="Miyazaki K."/>
            <person name="Natsume S."/>
            <person name="Konno N."/>
        </authorList>
    </citation>
    <scope>NUCLEOTIDE SEQUENCE [LARGE SCALE GENOMIC DNA]</scope>
    <source>
        <strain evidence="13 14">NBRC 111202</strain>
    </source>
</reference>
<dbReference type="Pfam" id="PF00004">
    <property type="entry name" value="AAA"/>
    <property type="match status" value="1"/>
</dbReference>
<evidence type="ECO:0000256" key="8">
    <source>
        <dbReference type="ARBA" id="ARBA00023242"/>
    </source>
</evidence>
<dbReference type="EMBL" id="BDGU01000348">
    <property type="protein sequence ID" value="GAW06798.1"/>
    <property type="molecule type" value="Genomic_DNA"/>
</dbReference>
<gene>
    <name evidence="13" type="ORF">LENED_008747</name>
</gene>
<dbReference type="GO" id="GO:0005737">
    <property type="term" value="C:cytoplasm"/>
    <property type="evidence" value="ECO:0007669"/>
    <property type="project" value="UniProtKB-SubCell"/>
</dbReference>
<dbReference type="FunFam" id="2.40.50.140:FF:000076">
    <property type="entry name" value="26S protease regulatory subunit 6A"/>
    <property type="match status" value="1"/>
</dbReference>
<dbReference type="FunFam" id="1.10.8.60:FF:000009">
    <property type="entry name" value="26S protease regulatory subunit 6A"/>
    <property type="match status" value="1"/>
</dbReference>
<evidence type="ECO:0000256" key="3">
    <source>
        <dbReference type="ARBA" id="ARBA00006914"/>
    </source>
</evidence>
<evidence type="ECO:0000256" key="9">
    <source>
        <dbReference type="ARBA" id="ARBA00069320"/>
    </source>
</evidence>
<evidence type="ECO:0000256" key="1">
    <source>
        <dbReference type="ARBA" id="ARBA00004123"/>
    </source>
</evidence>
<dbReference type="PROSITE" id="PS00674">
    <property type="entry name" value="AAA"/>
    <property type="match status" value="1"/>
</dbReference>
<reference evidence="13 14" key="2">
    <citation type="submission" date="2017-02" db="EMBL/GenBank/DDBJ databases">
        <title>A genome survey and senescence transcriptome analysis in Lentinula edodes.</title>
        <authorList>
            <person name="Sakamoto Y."/>
            <person name="Nakade K."/>
            <person name="Sato S."/>
            <person name="Yoshida Y."/>
            <person name="Miyazaki K."/>
            <person name="Natsume S."/>
            <person name="Konno N."/>
        </authorList>
    </citation>
    <scope>NUCLEOTIDE SEQUENCE [LARGE SCALE GENOMIC DNA]</scope>
    <source>
        <strain evidence="13 14">NBRC 111202</strain>
    </source>
</reference>
<keyword evidence="7 13" id="KW-0647">Proteasome</keyword>
<comment type="subcellular location">
    <subcellularLocation>
        <location evidence="2">Cytoplasm</location>
    </subcellularLocation>
    <subcellularLocation>
        <location evidence="1">Nucleus</location>
    </subcellularLocation>
</comment>
<dbReference type="AlphaFoldDB" id="A0A1Q3EHU8"/>
<dbReference type="Pfam" id="PF16450">
    <property type="entry name" value="Prot_ATP_ID_OB_C"/>
    <property type="match status" value="1"/>
</dbReference>
<dbReference type="Pfam" id="PF17862">
    <property type="entry name" value="AAA_lid_3"/>
    <property type="match status" value="1"/>
</dbReference>
<dbReference type="Proteomes" id="UP000188533">
    <property type="component" value="Unassembled WGS sequence"/>
</dbReference>
<evidence type="ECO:0000313" key="14">
    <source>
        <dbReference type="Proteomes" id="UP000188533"/>
    </source>
</evidence>
<dbReference type="GO" id="GO:0008540">
    <property type="term" value="C:proteasome regulatory particle, base subcomplex"/>
    <property type="evidence" value="ECO:0007669"/>
    <property type="project" value="UniProtKB-ARBA"/>
</dbReference>
<evidence type="ECO:0000313" key="13">
    <source>
        <dbReference type="EMBL" id="GAW06798.1"/>
    </source>
</evidence>
<dbReference type="GO" id="GO:0005524">
    <property type="term" value="F:ATP binding"/>
    <property type="evidence" value="ECO:0007669"/>
    <property type="project" value="UniProtKB-KW"/>
</dbReference>
<comment type="caution">
    <text evidence="13">The sequence shown here is derived from an EMBL/GenBank/DDBJ whole genome shotgun (WGS) entry which is preliminary data.</text>
</comment>
<dbReference type="InterPro" id="IPR050221">
    <property type="entry name" value="26S_Proteasome_ATPase"/>
</dbReference>
<evidence type="ECO:0000256" key="11">
    <source>
        <dbReference type="SAM" id="MobiDB-lite"/>
    </source>
</evidence>
<feature type="domain" description="AAA+ ATPase" evidence="12">
    <location>
        <begin position="239"/>
        <end position="378"/>
    </location>
</feature>
<keyword evidence="5 10" id="KW-0547">Nucleotide-binding</keyword>
<dbReference type="InterPro" id="IPR012340">
    <property type="entry name" value="NA-bd_OB-fold"/>
</dbReference>
<organism evidence="13 14">
    <name type="scientific">Lentinula edodes</name>
    <name type="common">Shiitake mushroom</name>
    <name type="synonym">Lentinus edodes</name>
    <dbReference type="NCBI Taxonomy" id="5353"/>
    <lineage>
        <taxon>Eukaryota</taxon>
        <taxon>Fungi</taxon>
        <taxon>Dikarya</taxon>
        <taxon>Basidiomycota</taxon>
        <taxon>Agaricomycotina</taxon>
        <taxon>Agaricomycetes</taxon>
        <taxon>Agaricomycetidae</taxon>
        <taxon>Agaricales</taxon>
        <taxon>Marasmiineae</taxon>
        <taxon>Omphalotaceae</taxon>
        <taxon>Lentinula</taxon>
    </lineage>
</organism>
<keyword evidence="8" id="KW-0539">Nucleus</keyword>
<evidence type="ECO:0000256" key="4">
    <source>
        <dbReference type="ARBA" id="ARBA00022490"/>
    </source>
</evidence>
<feature type="compositionally biased region" description="Polar residues" evidence="11">
    <location>
        <begin position="22"/>
        <end position="32"/>
    </location>
</feature>
<evidence type="ECO:0000256" key="5">
    <source>
        <dbReference type="ARBA" id="ARBA00022741"/>
    </source>
</evidence>
<dbReference type="InterPro" id="IPR003593">
    <property type="entry name" value="AAA+_ATPase"/>
</dbReference>
<evidence type="ECO:0000256" key="6">
    <source>
        <dbReference type="ARBA" id="ARBA00022840"/>
    </source>
</evidence>
<dbReference type="Gene3D" id="3.40.50.300">
    <property type="entry name" value="P-loop containing nucleotide triphosphate hydrolases"/>
    <property type="match status" value="1"/>
</dbReference>
<dbReference type="Gene3D" id="2.40.50.140">
    <property type="entry name" value="Nucleic acid-binding proteins"/>
    <property type="match status" value="1"/>
</dbReference>
<dbReference type="InterPro" id="IPR027417">
    <property type="entry name" value="P-loop_NTPase"/>
</dbReference>
<dbReference type="SMART" id="SM00382">
    <property type="entry name" value="AAA"/>
    <property type="match status" value="1"/>
</dbReference>
<accession>A0A1Q3EHU8</accession>
<evidence type="ECO:0000259" key="12">
    <source>
        <dbReference type="SMART" id="SM00382"/>
    </source>
</evidence>
<dbReference type="InterPro" id="IPR003959">
    <property type="entry name" value="ATPase_AAA_core"/>
</dbReference>
<dbReference type="STRING" id="5353.A0A1Q3EHU8"/>
<dbReference type="InterPro" id="IPR032501">
    <property type="entry name" value="Prot_ATP_ID_OB_2nd"/>
</dbReference>
<proteinExistence type="inferred from homology"/>
<feature type="region of interest" description="Disordered" evidence="11">
    <location>
        <begin position="1"/>
        <end position="47"/>
    </location>
</feature>